<evidence type="ECO:0000256" key="7">
    <source>
        <dbReference type="ARBA" id="ARBA00022490"/>
    </source>
</evidence>
<comment type="caution">
    <text evidence="12">Lacks conserved residue(s) required for the propagation of feature annotation.</text>
</comment>
<evidence type="ECO:0000256" key="12">
    <source>
        <dbReference type="HAMAP-Rule" id="MF_00224"/>
    </source>
</evidence>
<feature type="binding site" evidence="12">
    <location>
        <begin position="246"/>
        <end position="247"/>
    </location>
    <ligand>
        <name>FMN</name>
        <dbReference type="ChEBI" id="CHEBI:58210"/>
    </ligand>
</feature>
<dbReference type="CDD" id="cd04740">
    <property type="entry name" value="DHOD_1B_like"/>
    <property type="match status" value="1"/>
</dbReference>
<dbReference type="GO" id="GO:0044205">
    <property type="term" value="P:'de novo' UMP biosynthetic process"/>
    <property type="evidence" value="ECO:0007669"/>
    <property type="project" value="UniProtKB-UniRule"/>
</dbReference>
<dbReference type="InterPro" id="IPR024920">
    <property type="entry name" value="Dihydroorotate_DH_1"/>
</dbReference>
<comment type="subcellular location">
    <subcellularLocation>
        <location evidence="3 12">Cytoplasm</location>
    </subcellularLocation>
</comment>
<comment type="cofactor">
    <cofactor evidence="12">
        <name>FMN</name>
        <dbReference type="ChEBI" id="CHEBI:58210"/>
    </cofactor>
    <text evidence="12">Binds 1 FMN per subunit.</text>
</comment>
<evidence type="ECO:0000256" key="6">
    <source>
        <dbReference type="ARBA" id="ARBA00011738"/>
    </source>
</evidence>
<dbReference type="PIRSF" id="PIRSF000164">
    <property type="entry name" value="DHO_oxidase"/>
    <property type="match status" value="1"/>
</dbReference>
<comment type="function">
    <text evidence="2">Catalyzes the conversion of dihydroorotate to orotate with fumarate as the electron acceptor.</text>
</comment>
<dbReference type="EMBL" id="AZFM01000028">
    <property type="protein sequence ID" value="KRL89179.1"/>
    <property type="molecule type" value="Genomic_DNA"/>
</dbReference>
<evidence type="ECO:0000256" key="2">
    <source>
        <dbReference type="ARBA" id="ARBA00002934"/>
    </source>
</evidence>
<feature type="domain" description="Dihydroorotate dehydrogenase catalytic" evidence="13">
    <location>
        <begin position="5"/>
        <end position="289"/>
    </location>
</feature>
<dbReference type="NCBIfam" id="NF005574">
    <property type="entry name" value="PRK07259.1"/>
    <property type="match status" value="1"/>
</dbReference>
<feature type="binding site" evidence="12">
    <location>
        <position position="168"/>
    </location>
    <ligand>
        <name>FMN</name>
        <dbReference type="ChEBI" id="CHEBI:58210"/>
    </ligand>
</feature>
<keyword evidence="10 12" id="KW-0665">Pyrimidine biosynthesis</keyword>
<comment type="similarity">
    <text evidence="5 12">Belongs to the dihydroorotate dehydrogenase family. Type 1 subfamily.</text>
</comment>
<keyword evidence="15" id="KW-1185">Reference proteome</keyword>
<name>A0A0R1UIM1_9LACO</name>
<dbReference type="NCBIfam" id="TIGR01037">
    <property type="entry name" value="pyrD_sub1_fam"/>
    <property type="match status" value="1"/>
</dbReference>
<evidence type="ECO:0000256" key="10">
    <source>
        <dbReference type="ARBA" id="ARBA00022975"/>
    </source>
</evidence>
<dbReference type="InterPro" id="IPR049622">
    <property type="entry name" value="Dihydroorotate_DH_I"/>
</dbReference>
<evidence type="ECO:0000256" key="4">
    <source>
        <dbReference type="ARBA" id="ARBA00004725"/>
    </source>
</evidence>
<dbReference type="SUPFAM" id="SSF51395">
    <property type="entry name" value="FMN-linked oxidoreductases"/>
    <property type="match status" value="1"/>
</dbReference>
<dbReference type="GO" id="GO:0005737">
    <property type="term" value="C:cytoplasm"/>
    <property type="evidence" value="ECO:0007669"/>
    <property type="project" value="UniProtKB-SubCell"/>
</dbReference>
<organism evidence="14 15">
    <name type="scientific">Lactobacillus kalixensis DSM 16043</name>
    <dbReference type="NCBI Taxonomy" id="1423763"/>
    <lineage>
        <taxon>Bacteria</taxon>
        <taxon>Bacillati</taxon>
        <taxon>Bacillota</taxon>
        <taxon>Bacilli</taxon>
        <taxon>Lactobacillales</taxon>
        <taxon>Lactobacillaceae</taxon>
        <taxon>Lactobacillus</taxon>
    </lineage>
</organism>
<keyword evidence="8 12" id="KW-0285">Flavoprotein</keyword>
<dbReference type="HAMAP" id="MF_00224">
    <property type="entry name" value="DHO_dh_type1"/>
    <property type="match status" value="1"/>
</dbReference>
<comment type="caution">
    <text evidence="14">The sequence shown here is derived from an EMBL/GenBank/DDBJ whole genome shotgun (WGS) entry which is preliminary data.</text>
</comment>
<comment type="pathway">
    <text evidence="4 12">Pyrimidine metabolism; UMP biosynthesis via de novo pathway.</text>
</comment>
<evidence type="ECO:0000256" key="1">
    <source>
        <dbReference type="ARBA" id="ARBA00001694"/>
    </source>
</evidence>
<dbReference type="PANTHER" id="PTHR48109">
    <property type="entry name" value="DIHYDROOROTATE DEHYDROGENASE (QUINONE), MITOCHONDRIAL-RELATED"/>
    <property type="match status" value="1"/>
</dbReference>
<feature type="binding site" evidence="12">
    <location>
        <position position="130"/>
    </location>
    <ligand>
        <name>FMN</name>
        <dbReference type="ChEBI" id="CHEBI:58210"/>
    </ligand>
</feature>
<accession>A0A0R1UIM1</accession>
<dbReference type="UniPathway" id="UPA00070"/>
<feature type="binding site" evidence="12">
    <location>
        <position position="220"/>
    </location>
    <ligand>
        <name>FMN</name>
        <dbReference type="ChEBI" id="CHEBI:58210"/>
    </ligand>
</feature>
<dbReference type="Proteomes" id="UP000051036">
    <property type="component" value="Unassembled WGS sequence"/>
</dbReference>
<evidence type="ECO:0000256" key="5">
    <source>
        <dbReference type="ARBA" id="ARBA00008008"/>
    </source>
</evidence>
<feature type="binding site" evidence="12">
    <location>
        <position position="21"/>
    </location>
    <ligand>
        <name>FMN</name>
        <dbReference type="ChEBI" id="CHEBI:58210"/>
    </ligand>
</feature>
<gene>
    <name evidence="12" type="primary">pyrD</name>
    <name evidence="14" type="ORF">FC46_GL000941</name>
</gene>
<dbReference type="RefSeq" id="WP_057799452.1">
    <property type="nucleotide sequence ID" value="NZ_AZFM01000028.1"/>
</dbReference>
<evidence type="ECO:0000259" key="13">
    <source>
        <dbReference type="Pfam" id="PF01180"/>
    </source>
</evidence>
<dbReference type="OrthoDB" id="9794954at2"/>
<feature type="binding site" evidence="12">
    <location>
        <position position="194"/>
    </location>
    <ligand>
        <name>FMN</name>
        <dbReference type="ChEBI" id="CHEBI:58210"/>
    </ligand>
</feature>
<protein>
    <recommendedName>
        <fullName evidence="12">Dihydroorotate dehydrogenase</fullName>
        <shortName evidence="12">DHOD</shortName>
        <shortName evidence="12">DHODase</shortName>
        <shortName evidence="12">DHOdehase</shortName>
        <ecNumber evidence="12">1.3.-.-</ecNumber>
    </recommendedName>
</protein>
<dbReference type="Gene3D" id="3.20.20.70">
    <property type="entry name" value="Aldolase class I"/>
    <property type="match status" value="1"/>
</dbReference>
<dbReference type="PANTHER" id="PTHR48109:SF1">
    <property type="entry name" value="DIHYDROOROTATE DEHYDROGENASE (FUMARATE)"/>
    <property type="match status" value="1"/>
</dbReference>
<dbReference type="PATRIC" id="fig|1423763.3.peg.956"/>
<feature type="binding site" evidence="12">
    <location>
        <position position="130"/>
    </location>
    <ligand>
        <name>substrate</name>
    </ligand>
</feature>
<evidence type="ECO:0000256" key="9">
    <source>
        <dbReference type="ARBA" id="ARBA00022643"/>
    </source>
</evidence>
<keyword evidence="9 12" id="KW-0288">FMN</keyword>
<evidence type="ECO:0000313" key="15">
    <source>
        <dbReference type="Proteomes" id="UP000051036"/>
    </source>
</evidence>
<dbReference type="InterPro" id="IPR033888">
    <property type="entry name" value="DHOD_1B"/>
</dbReference>
<dbReference type="GO" id="GO:1990663">
    <property type="term" value="F:dihydroorotate dehydrogenase (fumarate) activity"/>
    <property type="evidence" value="ECO:0007669"/>
    <property type="project" value="UniProtKB-EC"/>
</dbReference>
<feature type="active site" description="Nucleophile" evidence="12">
    <location>
        <position position="133"/>
    </location>
</feature>
<evidence type="ECO:0000256" key="11">
    <source>
        <dbReference type="ARBA" id="ARBA00023002"/>
    </source>
</evidence>
<feature type="binding site" evidence="12">
    <location>
        <begin position="70"/>
        <end position="74"/>
    </location>
    <ligand>
        <name>substrate</name>
    </ligand>
</feature>
<feature type="binding site" evidence="12">
    <location>
        <begin position="46"/>
        <end position="47"/>
    </location>
    <ligand>
        <name>FMN</name>
        <dbReference type="ChEBI" id="CHEBI:58210"/>
    </ligand>
</feature>
<proteinExistence type="inferred from homology"/>
<comment type="catalytic activity">
    <reaction evidence="12">
        <text>(S)-dihydroorotate + A = orotate + AH2</text>
        <dbReference type="Rhea" id="RHEA:18073"/>
        <dbReference type="ChEBI" id="CHEBI:13193"/>
        <dbReference type="ChEBI" id="CHEBI:17499"/>
        <dbReference type="ChEBI" id="CHEBI:30839"/>
        <dbReference type="ChEBI" id="CHEBI:30864"/>
    </reaction>
</comment>
<keyword evidence="11 12" id="KW-0560">Oxidoreductase</keyword>
<dbReference type="FunFam" id="3.20.20.70:FF:000027">
    <property type="entry name" value="Dihydropyrimidine dehydrogenase [NADP(+)]"/>
    <property type="match status" value="1"/>
</dbReference>
<keyword evidence="7 12" id="KW-0963">Cytoplasm</keyword>
<dbReference type="InterPro" id="IPR012135">
    <property type="entry name" value="Dihydroorotate_DH_1_2"/>
</dbReference>
<dbReference type="InterPro" id="IPR005720">
    <property type="entry name" value="Dihydroorotate_DH_cat"/>
</dbReference>
<evidence type="ECO:0000256" key="3">
    <source>
        <dbReference type="ARBA" id="ARBA00004496"/>
    </source>
</evidence>
<evidence type="ECO:0000313" key="14">
    <source>
        <dbReference type="EMBL" id="KRL89179.1"/>
    </source>
</evidence>
<sequence length="307" mass="31991">MTNISVKLPGLNLKNPVMPASGTFGFGDVPAAQKFDLNKLGAMVIKTTTPHATTGNPQPQIHVLDDGVLNSVGLTNPGVDVVIDEKLTALKEKYPELPIIASVGGDSEADYVEVAKKLSDSGLVNALEINVSCPNVARGGMSFGVHPDVVEDLTKKIKAVVNVPIYVKLTPNVTDITAVAKAAEKGGADGLSLINTVLGMEIDVKTRKPVLGNNMGGLSGQAVKAIALRMVYQVRQATNLPIIGMGGIESAEDIVQFLLAGANAVAVGSAHFHDSLACPHLAEELPALLEKLGVDDVNDLVGQVELN</sequence>
<comment type="subunit">
    <text evidence="6">Homodimer.</text>
</comment>
<dbReference type="InterPro" id="IPR050074">
    <property type="entry name" value="DHO_dehydrogenase"/>
</dbReference>
<evidence type="ECO:0000256" key="8">
    <source>
        <dbReference type="ARBA" id="ARBA00022630"/>
    </source>
</evidence>
<feature type="binding site" evidence="12">
    <location>
        <position position="46"/>
    </location>
    <ligand>
        <name>substrate</name>
    </ligand>
</feature>
<dbReference type="GO" id="GO:0006207">
    <property type="term" value="P:'de novo' pyrimidine nucleobase biosynthetic process"/>
    <property type="evidence" value="ECO:0007669"/>
    <property type="project" value="TreeGrafter"/>
</dbReference>
<feature type="binding site" evidence="12">
    <location>
        <begin position="268"/>
        <end position="269"/>
    </location>
    <ligand>
        <name>FMN</name>
        <dbReference type="ChEBI" id="CHEBI:58210"/>
    </ligand>
</feature>
<dbReference type="AlphaFoldDB" id="A0A0R1UIM1"/>
<comment type="catalytic activity">
    <reaction evidence="1">
        <text>(S)-dihydroorotate + fumarate = orotate + succinate</text>
        <dbReference type="Rhea" id="RHEA:30059"/>
        <dbReference type="ChEBI" id="CHEBI:29806"/>
        <dbReference type="ChEBI" id="CHEBI:30031"/>
        <dbReference type="ChEBI" id="CHEBI:30839"/>
        <dbReference type="ChEBI" id="CHEBI:30864"/>
        <dbReference type="EC" id="1.3.98.1"/>
    </reaction>
</comment>
<dbReference type="Pfam" id="PF01180">
    <property type="entry name" value="DHO_dh"/>
    <property type="match status" value="1"/>
</dbReference>
<dbReference type="InterPro" id="IPR013785">
    <property type="entry name" value="Aldolase_TIM"/>
</dbReference>
<reference evidence="14 15" key="1">
    <citation type="journal article" date="2015" name="Genome Announc.">
        <title>Expanding the biotechnology potential of lactobacilli through comparative genomics of 213 strains and associated genera.</title>
        <authorList>
            <person name="Sun Z."/>
            <person name="Harris H.M."/>
            <person name="McCann A."/>
            <person name="Guo C."/>
            <person name="Argimon S."/>
            <person name="Zhang W."/>
            <person name="Yang X."/>
            <person name="Jeffery I.B."/>
            <person name="Cooney J.C."/>
            <person name="Kagawa T.F."/>
            <person name="Liu W."/>
            <person name="Song Y."/>
            <person name="Salvetti E."/>
            <person name="Wrobel A."/>
            <person name="Rasinkangas P."/>
            <person name="Parkhill J."/>
            <person name="Rea M.C."/>
            <person name="O'Sullivan O."/>
            <person name="Ritari J."/>
            <person name="Douillard F.P."/>
            <person name="Paul Ross R."/>
            <person name="Yang R."/>
            <person name="Briner A.E."/>
            <person name="Felis G.E."/>
            <person name="de Vos W.M."/>
            <person name="Barrangou R."/>
            <person name="Klaenhammer T.R."/>
            <person name="Caufield P.W."/>
            <person name="Cui Y."/>
            <person name="Zhang H."/>
            <person name="O'Toole P.W."/>
        </authorList>
    </citation>
    <scope>NUCLEOTIDE SEQUENCE [LARGE SCALE GENOMIC DNA]</scope>
    <source>
        <strain evidence="14 15">DSM 16043</strain>
    </source>
</reference>
<dbReference type="STRING" id="1423763.FC46_GL000941"/>
<dbReference type="EC" id="1.3.-.-" evidence="12"/>
<feature type="binding site" evidence="12">
    <location>
        <begin position="195"/>
        <end position="196"/>
    </location>
    <ligand>
        <name>substrate</name>
    </ligand>
</feature>